<dbReference type="GO" id="GO:0005886">
    <property type="term" value="C:plasma membrane"/>
    <property type="evidence" value="ECO:0007669"/>
    <property type="project" value="UniProtKB-SubCell"/>
</dbReference>
<evidence type="ECO:0000313" key="6">
    <source>
        <dbReference type="Proteomes" id="UP000219559"/>
    </source>
</evidence>
<evidence type="ECO:0000256" key="4">
    <source>
        <dbReference type="SAM" id="SignalP"/>
    </source>
</evidence>
<evidence type="ECO:0000256" key="3">
    <source>
        <dbReference type="ARBA" id="ARBA00023136"/>
    </source>
</evidence>
<accession>A0A2A4G596</accession>
<comment type="caution">
    <text evidence="5">The sequence shown here is derived from an EMBL/GenBank/DDBJ whole genome shotgun (WGS) entry which is preliminary data.</text>
</comment>
<dbReference type="RefSeq" id="WP_097443067.1">
    <property type="nucleotide sequence ID" value="NZ_NBWU01000005.1"/>
</dbReference>
<evidence type="ECO:0000313" key="5">
    <source>
        <dbReference type="EMBL" id="PCE63160.1"/>
    </source>
</evidence>
<dbReference type="Pfam" id="PF06977">
    <property type="entry name" value="SdiA-regulated"/>
    <property type="match status" value="1"/>
</dbReference>
<keyword evidence="6" id="KW-1185">Reference proteome</keyword>
<dbReference type="AlphaFoldDB" id="A0A2A4G596"/>
<dbReference type="InterPro" id="IPR015943">
    <property type="entry name" value="WD40/YVTN_repeat-like_dom_sf"/>
</dbReference>
<evidence type="ECO:0000256" key="1">
    <source>
        <dbReference type="ARBA" id="ARBA00004236"/>
    </source>
</evidence>
<proteinExistence type="predicted"/>
<organism evidence="5 6">
    <name type="scientific">Sediminicola luteus</name>
    <dbReference type="NCBI Taxonomy" id="319238"/>
    <lineage>
        <taxon>Bacteria</taxon>
        <taxon>Pseudomonadati</taxon>
        <taxon>Bacteroidota</taxon>
        <taxon>Flavobacteriia</taxon>
        <taxon>Flavobacteriales</taxon>
        <taxon>Flavobacteriaceae</taxon>
        <taxon>Sediminicola</taxon>
    </lineage>
</organism>
<sequence>MSVWLKSILLFFPLVLLNCSPYAQKPLAEHKLPKTLKESSGLALSPDGKRVWIIQDQGNPDKLYELDREGKLISDYKLSHAQNHDWEDLAQDEAGNLYIGDFGNNDNERKDLTIYKLTAPNGKKDKLKAQKITFEYPQQRKFPPKKEDLLFDAEAFFYRDGHFFIITKNRADPFTGKALIYKVPAQAGHHKAQLVGSFITCMDQHSCRITGADISPSGKQVALLGSGTLWLFSDFNGDDFTQGQLKIQYLQAPTQTEAVVFIDENTVLIADEENHKTGRKLYTYSLE</sequence>
<gene>
    <name evidence="5" type="ORF">B7P33_13080</name>
</gene>
<keyword evidence="2" id="KW-1003">Cell membrane</keyword>
<feature type="signal peptide" evidence="4">
    <location>
        <begin position="1"/>
        <end position="23"/>
    </location>
</feature>
<feature type="chain" id="PRO_5012743009" description="SdiA-regulated family protein" evidence="4">
    <location>
        <begin position="24"/>
        <end position="287"/>
    </location>
</feature>
<dbReference type="Gene3D" id="2.130.10.10">
    <property type="entry name" value="YVTN repeat-like/Quinoprotein amine dehydrogenase"/>
    <property type="match status" value="1"/>
</dbReference>
<protein>
    <recommendedName>
        <fullName evidence="7">SdiA-regulated family protein</fullName>
    </recommendedName>
</protein>
<dbReference type="Proteomes" id="UP000219559">
    <property type="component" value="Unassembled WGS sequence"/>
</dbReference>
<comment type="subcellular location">
    <subcellularLocation>
        <location evidence="1">Cell membrane</location>
    </subcellularLocation>
</comment>
<evidence type="ECO:0008006" key="7">
    <source>
        <dbReference type="Google" id="ProtNLM"/>
    </source>
</evidence>
<reference evidence="5 6" key="1">
    <citation type="submission" date="2017-04" db="EMBL/GenBank/DDBJ databases">
        <title>A new member of the family Flavobacteriaceae isolated from ascidians.</title>
        <authorList>
            <person name="Chen L."/>
        </authorList>
    </citation>
    <scope>NUCLEOTIDE SEQUENCE [LARGE SCALE GENOMIC DNA]</scope>
    <source>
        <strain evidence="5 6">HQA918</strain>
    </source>
</reference>
<name>A0A2A4G596_9FLAO</name>
<dbReference type="EMBL" id="NBWU01000005">
    <property type="protein sequence ID" value="PCE63160.1"/>
    <property type="molecule type" value="Genomic_DNA"/>
</dbReference>
<keyword evidence="4" id="KW-0732">Signal</keyword>
<dbReference type="OrthoDB" id="5599486at2"/>
<evidence type="ECO:0000256" key="2">
    <source>
        <dbReference type="ARBA" id="ARBA00022475"/>
    </source>
</evidence>
<dbReference type="SUPFAM" id="SSF75011">
    <property type="entry name" value="3-carboxy-cis,cis-mucoante lactonizing enzyme"/>
    <property type="match status" value="1"/>
</dbReference>
<keyword evidence="3" id="KW-0472">Membrane</keyword>
<dbReference type="InterPro" id="IPR009722">
    <property type="entry name" value="YjiK/CarP"/>
</dbReference>